<dbReference type="Gene3D" id="3.30.465.10">
    <property type="match status" value="1"/>
</dbReference>
<dbReference type="PANTHER" id="PTHR42973">
    <property type="entry name" value="BINDING OXIDOREDUCTASE, PUTATIVE (AFU_ORTHOLOGUE AFUA_1G17690)-RELATED"/>
    <property type="match status" value="1"/>
</dbReference>
<evidence type="ECO:0000259" key="6">
    <source>
        <dbReference type="PROSITE" id="PS51387"/>
    </source>
</evidence>
<dbReference type="InterPro" id="IPR012951">
    <property type="entry name" value="BBE"/>
</dbReference>
<dbReference type="PANTHER" id="PTHR42973:SF39">
    <property type="entry name" value="FAD-BINDING PCMH-TYPE DOMAIN-CONTAINING PROTEIN"/>
    <property type="match status" value="1"/>
</dbReference>
<dbReference type="InterPro" id="IPR016169">
    <property type="entry name" value="FAD-bd_PCMH_sub2"/>
</dbReference>
<keyword evidence="8" id="KW-1185">Reference proteome</keyword>
<comment type="cofactor">
    <cofactor evidence="1">
        <name>FAD</name>
        <dbReference type="ChEBI" id="CHEBI:57692"/>
    </cofactor>
</comment>
<evidence type="ECO:0000256" key="1">
    <source>
        <dbReference type="ARBA" id="ARBA00001974"/>
    </source>
</evidence>
<gene>
    <name evidence="7" type="ORF">EKG83_29950</name>
</gene>
<dbReference type="AlphaFoldDB" id="A0A5Q0H529"/>
<dbReference type="Proteomes" id="UP000325787">
    <property type="component" value="Chromosome"/>
</dbReference>
<dbReference type="InterPro" id="IPR036318">
    <property type="entry name" value="FAD-bd_PCMH-like_sf"/>
</dbReference>
<dbReference type="InterPro" id="IPR006094">
    <property type="entry name" value="Oxid_FAD_bind_N"/>
</dbReference>
<evidence type="ECO:0000256" key="3">
    <source>
        <dbReference type="ARBA" id="ARBA00022630"/>
    </source>
</evidence>
<dbReference type="Pfam" id="PF08031">
    <property type="entry name" value="BBE"/>
    <property type="match status" value="1"/>
</dbReference>
<keyword evidence="4" id="KW-0274">FAD</keyword>
<evidence type="ECO:0000313" key="8">
    <source>
        <dbReference type="Proteomes" id="UP000325787"/>
    </source>
</evidence>
<accession>A0A5Q0H529</accession>
<evidence type="ECO:0000256" key="2">
    <source>
        <dbReference type="ARBA" id="ARBA00005466"/>
    </source>
</evidence>
<name>A0A5Q0H529_SACSY</name>
<protein>
    <submittedName>
        <fullName evidence="7">FAD-binding oxidoreductase</fullName>
    </submittedName>
</protein>
<dbReference type="InterPro" id="IPR016166">
    <property type="entry name" value="FAD-bd_PCMH"/>
</dbReference>
<proteinExistence type="inferred from homology"/>
<dbReference type="Pfam" id="PF01565">
    <property type="entry name" value="FAD_binding_4"/>
    <property type="match status" value="1"/>
</dbReference>
<evidence type="ECO:0000256" key="4">
    <source>
        <dbReference type="ARBA" id="ARBA00022827"/>
    </source>
</evidence>
<evidence type="ECO:0000256" key="5">
    <source>
        <dbReference type="ARBA" id="ARBA00023002"/>
    </source>
</evidence>
<comment type="similarity">
    <text evidence="2">Belongs to the oxygen-dependent FAD-linked oxidoreductase family.</text>
</comment>
<keyword evidence="5" id="KW-0560">Oxidoreductase</keyword>
<evidence type="ECO:0000313" key="7">
    <source>
        <dbReference type="EMBL" id="QFZ21044.1"/>
    </source>
</evidence>
<dbReference type="Gene3D" id="3.40.462.20">
    <property type="match status" value="1"/>
</dbReference>
<dbReference type="PROSITE" id="PS51387">
    <property type="entry name" value="FAD_PCMH"/>
    <property type="match status" value="1"/>
</dbReference>
<dbReference type="OrthoDB" id="9775082at2"/>
<keyword evidence="3" id="KW-0285">Flavoprotein</keyword>
<dbReference type="GO" id="GO:0016491">
    <property type="term" value="F:oxidoreductase activity"/>
    <property type="evidence" value="ECO:0007669"/>
    <property type="project" value="UniProtKB-KW"/>
</dbReference>
<sequence>MPELVVPGDPRYDLSRSQFIGRPREVLPRAVARCAGADDVLAALALARDRDWPFAVRGGGHSNAGHSSTPGLLLDLAPADAVSVSGDLVTVGGGVRGGRLAGVLAPAGRVVPLGSCPSVGVVGAALGGGFGAHGRLHGLTCDALVSAEVVLASGEVVVASADAHADLFWALRGAGGGNFGVVVSAVFRTAPARPRTHLRVVFDFARAAGLVRWWQAWDPPDEVGVELVLLCPEYPEEEPVAVLVGAVPDLVAADELLGRLPVPRDTEVVVVPAHEAGLVHATPHSAVARDPATIPLVSPRPGMSTSRTEFFDRPLPDDAVAALLAHLTADRRFGELREVAFTPWRGAYGRVAPDATAFPHRTPAFLLKHTVLVGPGGAERRGDEVLRRLDEAWSLVHPWGTGGVYPNFPDPAHRDWLTAYYGGNADRLRAVKARYDPAGAFTFAQSIPLG</sequence>
<dbReference type="RefSeq" id="WP_051765427.1">
    <property type="nucleotide sequence ID" value="NZ_CP034550.1"/>
</dbReference>
<dbReference type="KEGG" id="ssyi:EKG83_29950"/>
<dbReference type="SUPFAM" id="SSF56176">
    <property type="entry name" value="FAD-binding/transporter-associated domain-like"/>
    <property type="match status" value="1"/>
</dbReference>
<dbReference type="GO" id="GO:0071949">
    <property type="term" value="F:FAD binding"/>
    <property type="evidence" value="ECO:0007669"/>
    <property type="project" value="InterPro"/>
</dbReference>
<feature type="domain" description="FAD-binding PCMH-type" evidence="6">
    <location>
        <begin position="19"/>
        <end position="192"/>
    </location>
</feature>
<dbReference type="InterPro" id="IPR016167">
    <property type="entry name" value="FAD-bd_PCMH_sub1"/>
</dbReference>
<dbReference type="Gene3D" id="3.30.43.10">
    <property type="entry name" value="Uridine Diphospho-n-acetylenolpyruvylglucosamine Reductase, domain 2"/>
    <property type="match status" value="1"/>
</dbReference>
<organism evidence="7 8">
    <name type="scientific">Saccharothrix syringae</name>
    <name type="common">Nocardiopsis syringae</name>
    <dbReference type="NCBI Taxonomy" id="103733"/>
    <lineage>
        <taxon>Bacteria</taxon>
        <taxon>Bacillati</taxon>
        <taxon>Actinomycetota</taxon>
        <taxon>Actinomycetes</taxon>
        <taxon>Pseudonocardiales</taxon>
        <taxon>Pseudonocardiaceae</taxon>
        <taxon>Saccharothrix</taxon>
    </lineage>
</organism>
<dbReference type="EMBL" id="CP034550">
    <property type="protein sequence ID" value="QFZ21044.1"/>
    <property type="molecule type" value="Genomic_DNA"/>
</dbReference>
<dbReference type="InterPro" id="IPR050416">
    <property type="entry name" value="FAD-linked_Oxidoreductase"/>
</dbReference>
<reference evidence="8" key="1">
    <citation type="journal article" date="2021" name="Curr. Microbiol.">
        <title>Complete genome of nocamycin-producing strain Saccharothrix syringae NRRL B-16468 reveals the biosynthetic potential for secondary metabolites.</title>
        <authorList>
            <person name="Mo X."/>
            <person name="Yang S."/>
        </authorList>
    </citation>
    <scope>NUCLEOTIDE SEQUENCE [LARGE SCALE GENOMIC DNA]</scope>
    <source>
        <strain evidence="8">ATCC 51364 / DSM 43886 / JCM 6844 / KCTC 9398 / NBRC 14523 / NRRL B-16468 / INA 2240</strain>
    </source>
</reference>